<keyword evidence="3" id="KW-1185">Reference proteome</keyword>
<keyword evidence="1" id="KW-0472">Membrane</keyword>
<dbReference type="RefSeq" id="WP_158279991.1">
    <property type="nucleotide sequence ID" value="NZ_CP068564.1"/>
</dbReference>
<proteinExistence type="predicted"/>
<sequence length="68" mass="7827">MLMLGFLFLILGFILILGQRYCIKSVNNKRIVEEIEINEDNVIVKYRTLLGVFSVVLGVLCIVSYIIY</sequence>
<keyword evidence="1" id="KW-1133">Transmembrane helix</keyword>
<accession>A0A4R3KYU8</accession>
<feature type="transmembrane region" description="Helical" evidence="1">
    <location>
        <begin position="46"/>
        <end position="67"/>
    </location>
</feature>
<dbReference type="EMBL" id="SMAE01000004">
    <property type="protein sequence ID" value="TCS90601.1"/>
    <property type="molecule type" value="Genomic_DNA"/>
</dbReference>
<evidence type="ECO:0000313" key="3">
    <source>
        <dbReference type="Proteomes" id="UP000294567"/>
    </source>
</evidence>
<comment type="caution">
    <text evidence="2">The sequence shown here is derived from an EMBL/GenBank/DDBJ whole genome shotgun (WGS) entry which is preliminary data.</text>
</comment>
<evidence type="ECO:0000256" key="1">
    <source>
        <dbReference type="SAM" id="Phobius"/>
    </source>
</evidence>
<gene>
    <name evidence="2" type="ORF">EDD65_104144</name>
</gene>
<organism evidence="2 3">
    <name type="scientific">Keratinibaculum paraultunense</name>
    <dbReference type="NCBI Taxonomy" id="1278232"/>
    <lineage>
        <taxon>Bacteria</taxon>
        <taxon>Bacillati</taxon>
        <taxon>Bacillota</taxon>
        <taxon>Tissierellia</taxon>
        <taxon>Tissierellales</taxon>
        <taxon>Tepidimicrobiaceae</taxon>
        <taxon>Keratinibaculum</taxon>
    </lineage>
</organism>
<dbReference type="AlphaFoldDB" id="A0A4R3KYU8"/>
<name>A0A4R3KYU8_9FIRM</name>
<evidence type="ECO:0000313" key="2">
    <source>
        <dbReference type="EMBL" id="TCS90601.1"/>
    </source>
</evidence>
<reference evidence="2 3" key="1">
    <citation type="submission" date="2019-03" db="EMBL/GenBank/DDBJ databases">
        <title>Genomic Encyclopedia of Type Strains, Phase IV (KMG-IV): sequencing the most valuable type-strain genomes for metagenomic binning, comparative biology and taxonomic classification.</title>
        <authorList>
            <person name="Goeker M."/>
        </authorList>
    </citation>
    <scope>NUCLEOTIDE SEQUENCE [LARGE SCALE GENOMIC DNA]</scope>
    <source>
        <strain evidence="2 3">DSM 26752</strain>
    </source>
</reference>
<protein>
    <submittedName>
        <fullName evidence="2">Uncharacterized protein</fullName>
    </submittedName>
</protein>
<keyword evidence="1" id="KW-0812">Transmembrane</keyword>
<dbReference type="Proteomes" id="UP000294567">
    <property type="component" value="Unassembled WGS sequence"/>
</dbReference>